<feature type="region of interest" description="Disordered" evidence="1">
    <location>
        <begin position="471"/>
        <end position="540"/>
    </location>
</feature>
<feature type="compositionally biased region" description="Acidic residues" evidence="1">
    <location>
        <begin position="209"/>
        <end position="231"/>
    </location>
</feature>
<feature type="compositionally biased region" description="Acidic residues" evidence="1">
    <location>
        <begin position="522"/>
        <end position="540"/>
    </location>
</feature>
<protein>
    <recommendedName>
        <fullName evidence="2">NET domain-containing protein</fullName>
    </recommendedName>
</protein>
<dbReference type="Pfam" id="PF17035">
    <property type="entry name" value="BET"/>
    <property type="match status" value="1"/>
</dbReference>
<name>A0A197KCB2_9FUNG</name>
<evidence type="ECO:0000256" key="1">
    <source>
        <dbReference type="SAM" id="MobiDB-lite"/>
    </source>
</evidence>
<sequence>MGAITLVDTPTEIEGSFSNLKNLSQAEVLHRLALDANNLASQGLIQQAPASGSFSISDFLVPGLQTKTWEDWQVADELNPFATTADAQTYSANLVPMPFQFGLDGVMMGDATWDAATAAAAAGLPSDMAYDEFVFDLSPSHFSTPATINVADLIVGPDSAASSTVVSPRDLQMPLSHDTYEDLALADFYGFTEQDDTCIFDSDSGSDLSDVDSFSDDDDEDDDENDDDDDDMTHEVAAISTKNSDLTLVSESVVGLEDATSTLALSAANVPEFATQQTRVAKEDPNKRRMEEALVARINNDLGPEHMSGLFKILRGGDAEDEDEDEELEVDLSRLDETTLVQLYQYVETCCMQTLGSILAAEKEEQARQKKEAAAAAAALAAAKKAQQEQEALKYNRTLEMRSTPELSPSHSSSSSSLSTSPSPPHQSSYSAIECGSSNNKKRSATNSTSCTYKYERNDVEKQAEALWMNTQHKSKRKRMTNNSPVCMGGGGTGKGQRIKKSMMMDQEEQQLQLQLQLQQQQDEESDEIGEDDEIDIVGF</sequence>
<reference evidence="3 4" key="1">
    <citation type="submission" date="2016-05" db="EMBL/GenBank/DDBJ databases">
        <title>Genome sequencing reveals origins of a unique bacterial endosymbiosis in the earliest lineages of terrestrial Fungi.</title>
        <authorList>
            <consortium name="DOE Joint Genome Institute"/>
            <person name="Uehling J."/>
            <person name="Gryganskyi A."/>
            <person name="Hameed K."/>
            <person name="Tschaplinski T."/>
            <person name="Misztal P."/>
            <person name="Wu S."/>
            <person name="Desiro A."/>
            <person name="Vande Pol N."/>
            <person name="Du Z.-Y."/>
            <person name="Zienkiewicz A."/>
            <person name="Zienkiewicz K."/>
            <person name="Morin E."/>
            <person name="Tisserant E."/>
            <person name="Splivallo R."/>
            <person name="Hainaut M."/>
            <person name="Henrissat B."/>
            <person name="Ohm R."/>
            <person name="Kuo A."/>
            <person name="Yan J."/>
            <person name="Lipzen A."/>
            <person name="Nolan M."/>
            <person name="Labutti K."/>
            <person name="Barry K."/>
            <person name="Goldstein A."/>
            <person name="Labbe J."/>
            <person name="Schadt C."/>
            <person name="Tuskan G."/>
            <person name="Grigoriev I."/>
            <person name="Martin F."/>
            <person name="Vilgalys R."/>
            <person name="Bonito G."/>
        </authorList>
    </citation>
    <scope>NUCLEOTIDE SEQUENCE [LARGE SCALE GENOMIC DNA]</scope>
    <source>
        <strain evidence="3 4">AG-77</strain>
    </source>
</reference>
<dbReference type="InterPro" id="IPR027353">
    <property type="entry name" value="NET_dom"/>
</dbReference>
<feature type="compositionally biased region" description="Low complexity" evidence="1">
    <location>
        <begin position="510"/>
        <end position="521"/>
    </location>
</feature>
<feature type="region of interest" description="Disordered" evidence="1">
    <location>
        <begin position="200"/>
        <end position="231"/>
    </location>
</feature>
<feature type="region of interest" description="Disordered" evidence="1">
    <location>
        <begin position="401"/>
        <end position="448"/>
    </location>
</feature>
<dbReference type="STRING" id="1314771.A0A197KCB2"/>
<feature type="compositionally biased region" description="Low complexity" evidence="1">
    <location>
        <begin position="404"/>
        <end position="431"/>
    </location>
</feature>
<dbReference type="OrthoDB" id="2416617at2759"/>
<accession>A0A197KCB2</accession>
<keyword evidence="4" id="KW-1185">Reference proteome</keyword>
<organism evidence="3 4">
    <name type="scientific">Linnemannia elongata AG-77</name>
    <dbReference type="NCBI Taxonomy" id="1314771"/>
    <lineage>
        <taxon>Eukaryota</taxon>
        <taxon>Fungi</taxon>
        <taxon>Fungi incertae sedis</taxon>
        <taxon>Mucoromycota</taxon>
        <taxon>Mortierellomycotina</taxon>
        <taxon>Mortierellomycetes</taxon>
        <taxon>Mortierellales</taxon>
        <taxon>Mortierellaceae</taxon>
        <taxon>Linnemannia</taxon>
    </lineage>
</organism>
<evidence type="ECO:0000313" key="3">
    <source>
        <dbReference type="EMBL" id="OAQ35130.1"/>
    </source>
</evidence>
<evidence type="ECO:0000313" key="4">
    <source>
        <dbReference type="Proteomes" id="UP000078512"/>
    </source>
</evidence>
<dbReference type="AlphaFoldDB" id="A0A197KCB2"/>
<feature type="domain" description="NET" evidence="2">
    <location>
        <begin position="294"/>
        <end position="348"/>
    </location>
</feature>
<dbReference type="EMBL" id="KV442015">
    <property type="protein sequence ID" value="OAQ35130.1"/>
    <property type="molecule type" value="Genomic_DNA"/>
</dbReference>
<evidence type="ECO:0000259" key="2">
    <source>
        <dbReference type="Pfam" id="PF17035"/>
    </source>
</evidence>
<dbReference type="Gene3D" id="1.20.1270.220">
    <property type="match status" value="1"/>
</dbReference>
<dbReference type="InterPro" id="IPR038336">
    <property type="entry name" value="NET_sf"/>
</dbReference>
<dbReference type="Proteomes" id="UP000078512">
    <property type="component" value="Unassembled WGS sequence"/>
</dbReference>
<gene>
    <name evidence="3" type="ORF">K457DRAFT_132985</name>
</gene>
<proteinExistence type="predicted"/>